<gene>
    <name evidence="3" type="ORF">ACFSKU_03520</name>
</gene>
<evidence type="ECO:0000256" key="1">
    <source>
        <dbReference type="SAM" id="MobiDB-lite"/>
    </source>
</evidence>
<feature type="transmembrane region" description="Helical" evidence="2">
    <location>
        <begin position="256"/>
        <end position="279"/>
    </location>
</feature>
<dbReference type="Pfam" id="PF03929">
    <property type="entry name" value="PepSY_TM"/>
    <property type="match status" value="1"/>
</dbReference>
<dbReference type="PANTHER" id="PTHR34219">
    <property type="entry name" value="IRON-REGULATED INNER MEMBRANE PROTEIN-RELATED"/>
    <property type="match status" value="1"/>
</dbReference>
<sequence>MKKSFTWRKLFNDIHLWLGIASGFVLFIVCLSGTIYTFRTEVEEFLEPDKYRVETTENAQVLPPDALIAKLEKELKGKVVSLDIPQDKKSTYRFGVAQQAAGGEGHSERGNREEAKGENRAETAGNHTAPEAGGKEAKGSIAQGGPQAERGGHGGGPGGSRPKTYLVDPYTGIVKGTTDSPASEFFMTMMQLHRWLLIEGGVGKMIVGIATIIFVFLLLTGLVIWFPVKLKNWKQGLKIKTNANWKRINHDLHNTLGFYSFLLLLIMSLTGLCWSFEWYRNGVSAIMGDEVFKGRREKPLPSNPPGADALHLTTVDFIQRANTLLPYAGNIKVSLPADSVSSVVVSKTKAGFFALSAPDKVQLDQYTGQPLKVEIFAEKPLNEQIVALIRPLHLGDVYGTFSKILYFIACLIATSLPVTGTLIWINKLKKKSKKARAKKSIVA</sequence>
<dbReference type="EMBL" id="JBHUHV010000013">
    <property type="protein sequence ID" value="MFD2065937.1"/>
    <property type="molecule type" value="Genomic_DNA"/>
</dbReference>
<dbReference type="RefSeq" id="WP_229962908.1">
    <property type="nucleotide sequence ID" value="NZ_JAJJWI010000038.1"/>
</dbReference>
<evidence type="ECO:0000313" key="3">
    <source>
        <dbReference type="EMBL" id="MFD2065937.1"/>
    </source>
</evidence>
<feature type="transmembrane region" description="Helical" evidence="2">
    <location>
        <begin position="404"/>
        <end position="425"/>
    </location>
</feature>
<feature type="transmembrane region" description="Helical" evidence="2">
    <location>
        <begin position="16"/>
        <end position="38"/>
    </location>
</feature>
<feature type="region of interest" description="Disordered" evidence="1">
    <location>
        <begin position="98"/>
        <end position="164"/>
    </location>
</feature>
<evidence type="ECO:0000313" key="4">
    <source>
        <dbReference type="Proteomes" id="UP001597369"/>
    </source>
</evidence>
<dbReference type="PANTHER" id="PTHR34219:SF3">
    <property type="entry name" value="BLL7967 PROTEIN"/>
    <property type="match status" value="1"/>
</dbReference>
<comment type="caution">
    <text evidence="3">The sequence shown here is derived from an EMBL/GenBank/DDBJ whole genome shotgun (WGS) entry which is preliminary data.</text>
</comment>
<evidence type="ECO:0000256" key="2">
    <source>
        <dbReference type="SAM" id="Phobius"/>
    </source>
</evidence>
<dbReference type="Proteomes" id="UP001597369">
    <property type="component" value="Unassembled WGS sequence"/>
</dbReference>
<organism evidence="3 4">
    <name type="scientific">Pontibacter silvestris</name>
    <dbReference type="NCBI Taxonomy" id="2305183"/>
    <lineage>
        <taxon>Bacteria</taxon>
        <taxon>Pseudomonadati</taxon>
        <taxon>Bacteroidota</taxon>
        <taxon>Cytophagia</taxon>
        <taxon>Cytophagales</taxon>
        <taxon>Hymenobacteraceae</taxon>
        <taxon>Pontibacter</taxon>
    </lineage>
</organism>
<keyword evidence="2" id="KW-1133">Transmembrane helix</keyword>
<keyword evidence="2" id="KW-0812">Transmembrane</keyword>
<accession>A0ABW4WVP2</accession>
<feature type="transmembrane region" description="Helical" evidence="2">
    <location>
        <begin position="205"/>
        <end position="228"/>
    </location>
</feature>
<dbReference type="InterPro" id="IPR005625">
    <property type="entry name" value="PepSY-ass_TM"/>
</dbReference>
<proteinExistence type="predicted"/>
<reference evidence="4" key="1">
    <citation type="journal article" date="2019" name="Int. J. Syst. Evol. Microbiol.">
        <title>The Global Catalogue of Microorganisms (GCM) 10K type strain sequencing project: providing services to taxonomists for standard genome sequencing and annotation.</title>
        <authorList>
            <consortium name="The Broad Institute Genomics Platform"/>
            <consortium name="The Broad Institute Genome Sequencing Center for Infectious Disease"/>
            <person name="Wu L."/>
            <person name="Ma J."/>
        </authorList>
    </citation>
    <scope>NUCLEOTIDE SEQUENCE [LARGE SCALE GENOMIC DNA]</scope>
    <source>
        <strain evidence="4">JCM 16545</strain>
    </source>
</reference>
<keyword evidence="2" id="KW-0472">Membrane</keyword>
<name>A0ABW4WVP2_9BACT</name>
<protein>
    <submittedName>
        <fullName evidence="3">PepSY-associated TM helix domain-containing protein</fullName>
    </submittedName>
</protein>
<feature type="compositionally biased region" description="Basic and acidic residues" evidence="1">
    <location>
        <begin position="105"/>
        <end position="121"/>
    </location>
</feature>
<keyword evidence="4" id="KW-1185">Reference proteome</keyword>